<dbReference type="PROSITE" id="PS50948">
    <property type="entry name" value="PAN"/>
    <property type="match status" value="1"/>
</dbReference>
<evidence type="ECO:0000256" key="4">
    <source>
        <dbReference type="SAM" id="SignalP"/>
    </source>
</evidence>
<dbReference type="SMART" id="SM00108">
    <property type="entry name" value="B_lectin"/>
    <property type="match status" value="1"/>
</dbReference>
<dbReference type="InterPro" id="IPR003609">
    <property type="entry name" value="Pan_app"/>
</dbReference>
<comment type="caution">
    <text evidence="7">The sequence shown here is derived from an EMBL/GenBank/DDBJ whole genome shotgun (WGS) entry which is preliminary data.</text>
</comment>
<protein>
    <recommendedName>
        <fullName evidence="9">Bulb-type lectin domain-containing protein</fullName>
    </recommendedName>
</protein>
<dbReference type="InterPro" id="IPR001480">
    <property type="entry name" value="Bulb-type_lectin_dom"/>
</dbReference>
<feature type="chain" id="PRO_5041223739" description="Bulb-type lectin domain-containing protein" evidence="4">
    <location>
        <begin position="32"/>
        <end position="548"/>
    </location>
</feature>
<evidence type="ECO:0000256" key="1">
    <source>
        <dbReference type="ARBA" id="ARBA00022729"/>
    </source>
</evidence>
<dbReference type="InterPro" id="IPR036426">
    <property type="entry name" value="Bulb-type_lectin_dom_sf"/>
</dbReference>
<name>A0AA39UI64_ACESA</name>
<dbReference type="Gene3D" id="2.90.10.10">
    <property type="entry name" value="Bulb-type lectin domain"/>
    <property type="match status" value="1"/>
</dbReference>
<organism evidence="7 8">
    <name type="scientific">Acer saccharum</name>
    <name type="common">Sugar maple</name>
    <dbReference type="NCBI Taxonomy" id="4024"/>
    <lineage>
        <taxon>Eukaryota</taxon>
        <taxon>Viridiplantae</taxon>
        <taxon>Streptophyta</taxon>
        <taxon>Embryophyta</taxon>
        <taxon>Tracheophyta</taxon>
        <taxon>Spermatophyta</taxon>
        <taxon>Magnoliopsida</taxon>
        <taxon>eudicotyledons</taxon>
        <taxon>Gunneridae</taxon>
        <taxon>Pentapetalae</taxon>
        <taxon>rosids</taxon>
        <taxon>malvids</taxon>
        <taxon>Sapindales</taxon>
        <taxon>Sapindaceae</taxon>
        <taxon>Hippocastanoideae</taxon>
        <taxon>Acereae</taxon>
        <taxon>Acer</taxon>
    </lineage>
</organism>
<evidence type="ECO:0000313" key="7">
    <source>
        <dbReference type="EMBL" id="KAK0571269.1"/>
    </source>
</evidence>
<keyword evidence="1 4" id="KW-0732">Signal</keyword>
<dbReference type="PROSITE" id="PS50927">
    <property type="entry name" value="BULB_LECTIN"/>
    <property type="match status" value="1"/>
</dbReference>
<feature type="domain" description="Bulb-type lectin" evidence="5">
    <location>
        <begin position="43"/>
        <end position="158"/>
    </location>
</feature>
<evidence type="ECO:0000313" key="8">
    <source>
        <dbReference type="Proteomes" id="UP001168877"/>
    </source>
</evidence>
<dbReference type="Pfam" id="PF08276">
    <property type="entry name" value="PAN_2"/>
    <property type="match status" value="1"/>
</dbReference>
<evidence type="ECO:0000256" key="2">
    <source>
        <dbReference type="ARBA" id="ARBA00023157"/>
    </source>
</evidence>
<feature type="signal peptide" evidence="4">
    <location>
        <begin position="1"/>
        <end position="31"/>
    </location>
</feature>
<keyword evidence="2" id="KW-1015">Disulfide bond</keyword>
<dbReference type="CDD" id="cd00028">
    <property type="entry name" value="B_lectin"/>
    <property type="match status" value="1"/>
</dbReference>
<reference evidence="7" key="2">
    <citation type="submission" date="2023-06" db="EMBL/GenBank/DDBJ databases">
        <authorList>
            <person name="Swenson N.G."/>
            <person name="Wegrzyn J.L."/>
            <person name="Mcevoy S.L."/>
        </authorList>
    </citation>
    <scope>NUCLEOTIDE SEQUENCE</scope>
    <source>
        <strain evidence="7">NS2018</strain>
        <tissue evidence="7">Leaf</tissue>
    </source>
</reference>
<dbReference type="Proteomes" id="UP001168877">
    <property type="component" value="Unassembled WGS sequence"/>
</dbReference>
<keyword evidence="3" id="KW-0325">Glycoprotein</keyword>
<evidence type="ECO:0000259" key="5">
    <source>
        <dbReference type="PROSITE" id="PS50927"/>
    </source>
</evidence>
<evidence type="ECO:0008006" key="9">
    <source>
        <dbReference type="Google" id="ProtNLM"/>
    </source>
</evidence>
<evidence type="ECO:0000256" key="3">
    <source>
        <dbReference type="ARBA" id="ARBA00023180"/>
    </source>
</evidence>
<dbReference type="AlphaFoldDB" id="A0AA39UI64"/>
<dbReference type="InterPro" id="IPR051343">
    <property type="entry name" value="G-type_lectin_kinases/EP1-like"/>
</dbReference>
<dbReference type="CDD" id="cd01098">
    <property type="entry name" value="PAN_AP_plant"/>
    <property type="match status" value="1"/>
</dbReference>
<dbReference type="EMBL" id="JAUESC010000388">
    <property type="protein sequence ID" value="KAK0571269.1"/>
    <property type="molecule type" value="Genomic_DNA"/>
</dbReference>
<keyword evidence="8" id="KW-1185">Reference proteome</keyword>
<proteinExistence type="predicted"/>
<dbReference type="PANTHER" id="PTHR47976">
    <property type="entry name" value="G-TYPE LECTIN S-RECEPTOR-LIKE SERINE/THREONINE-PROTEIN KINASE SD2-5"/>
    <property type="match status" value="1"/>
</dbReference>
<dbReference type="SUPFAM" id="SSF51110">
    <property type="entry name" value="alpha-D-mannose-specific plant lectins"/>
    <property type="match status" value="1"/>
</dbReference>
<dbReference type="Gene3D" id="1.10.510.10">
    <property type="entry name" value="Transferase(Phosphotransferase) domain 1"/>
    <property type="match status" value="1"/>
</dbReference>
<evidence type="ECO:0000259" key="6">
    <source>
        <dbReference type="PROSITE" id="PS50948"/>
    </source>
</evidence>
<gene>
    <name evidence="7" type="ORF">LWI29_013414</name>
</gene>
<dbReference type="Pfam" id="PF01453">
    <property type="entry name" value="B_lectin"/>
    <property type="match status" value="1"/>
</dbReference>
<accession>A0AA39UI64</accession>
<feature type="domain" description="Apple" evidence="6">
    <location>
        <begin position="331"/>
        <end position="414"/>
    </location>
</feature>
<dbReference type="PANTHER" id="PTHR47976:SF1">
    <property type="entry name" value="G-TYPE LECTIN S-RECEPTOR-LIKE SERINE_THREONINE-PROTEIN KINASE SD2-5"/>
    <property type="match status" value="1"/>
</dbReference>
<reference evidence="7" key="1">
    <citation type="journal article" date="2022" name="Plant J.">
        <title>Strategies of tolerance reflected in two North American maple genomes.</title>
        <authorList>
            <person name="McEvoy S.L."/>
            <person name="Sezen U.U."/>
            <person name="Trouern-Trend A."/>
            <person name="McMahon S.M."/>
            <person name="Schaberg P.G."/>
            <person name="Yang J."/>
            <person name="Wegrzyn J.L."/>
            <person name="Swenson N.G."/>
        </authorList>
    </citation>
    <scope>NUCLEOTIDE SEQUENCE</scope>
    <source>
        <strain evidence="7">NS2018</strain>
    </source>
</reference>
<sequence length="548" mass="59228">MGVAMETWNSIHLVAICSLSIILFCSETCTASVRKFGKILPGFQGSQMNWVDNDGLFLLSNNSDFAFGFQTTDDVTLFLLVVMHRGSTTNIWTANRGSPVSNSDKFMFNQDGKVLLQRGGSVVWSIDTNGSVSAIGLLDSGNLVLLGDDDRVVWESFSHPTDTLISNQNFTQGMRLVSNPSSNNLSYFLEIKSGDVILSAGFPTPQPYWSMGKDERKTINKGGGEVTLASLSGNSWRFYDQNSVLLWQFIFADNIDGNATWIVVLANDGSISFYQLQSVGSNAASTTKIPENQCSTPEPCDPYYACSGSNKCQCPTALSSINCKTGIVSPCDRSKGSTELVNAGDGLNYFALAFVSPSSKTDLDSCKASCLGNCSCLALFFQNSSRNCFMFDRIGSFQSSAQGSGFVSYIKVLSGGGSGANAGGDGSSQKRFPIVVIIVISTKMEEGKLDDILDSRLKMDEYDERVFTALKVALWCIQEDMHLRPPMTKVVQMLEGICPVPQPPKSSPLASRLYSGFFKSISEEGTSSGPSDCNSDAYLSAVRLSGPR</sequence>